<dbReference type="UniPathway" id="UPA00558"/>
<accession>A0A8K0JIH8</accession>
<protein>
    <recommendedName>
        <fullName evidence="3">phosphatidylserine decarboxylase</fullName>
        <ecNumber evidence="3">4.1.1.65</ecNumber>
    </recommendedName>
</protein>
<keyword evidence="5" id="KW-0210">Decarboxylase</keyword>
<comment type="cofactor">
    <cofactor evidence="1">
        <name>pyruvate</name>
        <dbReference type="ChEBI" id="CHEBI:15361"/>
    </cofactor>
</comment>
<dbReference type="GO" id="GO:0006646">
    <property type="term" value="P:phosphatidylethanolamine biosynthetic process"/>
    <property type="evidence" value="ECO:0007669"/>
    <property type="project" value="UniProtKB-UniPathway"/>
</dbReference>
<gene>
    <name evidence="13" type="ORF">FFLO_04908</name>
</gene>
<feature type="region of interest" description="Disordered" evidence="12">
    <location>
        <begin position="370"/>
        <end position="391"/>
    </location>
</feature>
<evidence type="ECO:0000256" key="8">
    <source>
        <dbReference type="ARBA" id="ARBA00023239"/>
    </source>
</evidence>
<evidence type="ECO:0000256" key="12">
    <source>
        <dbReference type="SAM" id="MobiDB-lite"/>
    </source>
</evidence>
<evidence type="ECO:0000256" key="2">
    <source>
        <dbReference type="ARBA" id="ARBA00005189"/>
    </source>
</evidence>
<dbReference type="NCBIfam" id="TIGR00163">
    <property type="entry name" value="PS_decarb"/>
    <property type="match status" value="1"/>
</dbReference>
<evidence type="ECO:0000256" key="7">
    <source>
        <dbReference type="ARBA" id="ARBA00023209"/>
    </source>
</evidence>
<reference evidence="13" key="1">
    <citation type="submission" date="2020-04" db="EMBL/GenBank/DDBJ databases">
        <title>Analysis of mating type loci in Filobasidium floriforme.</title>
        <authorList>
            <person name="Nowrousian M."/>
        </authorList>
    </citation>
    <scope>NUCLEOTIDE SEQUENCE</scope>
    <source>
        <strain evidence="13">CBS 6242</strain>
    </source>
</reference>
<keyword evidence="14" id="KW-1185">Reference proteome</keyword>
<dbReference type="PANTHER" id="PTHR10067:SF17">
    <property type="entry name" value="PHOSPHATIDYLSERINE DECARBOXYLASE PROENZYME 2"/>
    <property type="match status" value="1"/>
</dbReference>
<organism evidence="13 14">
    <name type="scientific">Filobasidium floriforme</name>
    <dbReference type="NCBI Taxonomy" id="5210"/>
    <lineage>
        <taxon>Eukaryota</taxon>
        <taxon>Fungi</taxon>
        <taxon>Dikarya</taxon>
        <taxon>Basidiomycota</taxon>
        <taxon>Agaricomycotina</taxon>
        <taxon>Tremellomycetes</taxon>
        <taxon>Filobasidiales</taxon>
        <taxon>Filobasidiaceae</taxon>
        <taxon>Filobasidium</taxon>
    </lineage>
</organism>
<dbReference type="AlphaFoldDB" id="A0A8K0JIH8"/>
<dbReference type="InterPro" id="IPR033177">
    <property type="entry name" value="PSD-B"/>
</dbReference>
<proteinExistence type="predicted"/>
<evidence type="ECO:0000256" key="11">
    <source>
        <dbReference type="ARBA" id="ARBA00024326"/>
    </source>
</evidence>
<keyword evidence="7" id="KW-0594">Phospholipid biosynthesis</keyword>
<evidence type="ECO:0000313" key="14">
    <source>
        <dbReference type="Proteomes" id="UP000812966"/>
    </source>
</evidence>
<sequence>MTTDTDKLAEHDPHFEATAAALDHITSHAASSEDPQSTLHTPSSDRQASHRWLERIFPSYSSLEAMESAFHMGNYVITDRQTGLASKSFEPMSIYVRIGMHALYYGSAQEKFLRWERTIKLLEDQSIKMGEQYDDPASVKHIRPFIQSFGLEEGLKELKEPDPEKYGTFNEFFSREIREDARPIAEPDNDTIISSPADCRLTAYPTISLAKKFWIKGYGFTIPKLLASNSLAPEFENGSLLIARLAPQDYHRWHSPVDGVIESITEIPGCYYTVNPQAINESGTLDVFCENRRSVMIIRPNSNRDSKVAIIAVGAMLVGSILYNPGISPGKEIRRGECLGAFRYGGSTVIVLFPRGEVVLDEDLVRNSTGGGVGGGGDDAGDGQSGQGGEGACETLVKVGWRVGASPSRS</sequence>
<evidence type="ECO:0000256" key="3">
    <source>
        <dbReference type="ARBA" id="ARBA00012243"/>
    </source>
</evidence>
<dbReference type="EC" id="4.1.1.65" evidence="3"/>
<comment type="caution">
    <text evidence="13">The sequence shown here is derived from an EMBL/GenBank/DDBJ whole genome shotgun (WGS) entry which is preliminary data.</text>
</comment>
<dbReference type="Proteomes" id="UP000812966">
    <property type="component" value="Unassembled WGS sequence"/>
</dbReference>
<keyword evidence="9" id="KW-1208">Phospholipid metabolism</keyword>
<keyword evidence="10" id="KW-0670">Pyruvate</keyword>
<dbReference type="InterPro" id="IPR003817">
    <property type="entry name" value="PS_Dcarbxylase"/>
</dbReference>
<evidence type="ECO:0000256" key="10">
    <source>
        <dbReference type="ARBA" id="ARBA00023317"/>
    </source>
</evidence>
<dbReference type="EMBL" id="JABELV010000113">
    <property type="protein sequence ID" value="KAG7530606.1"/>
    <property type="molecule type" value="Genomic_DNA"/>
</dbReference>
<evidence type="ECO:0000256" key="9">
    <source>
        <dbReference type="ARBA" id="ARBA00023264"/>
    </source>
</evidence>
<keyword evidence="4" id="KW-0444">Lipid biosynthesis</keyword>
<evidence type="ECO:0000256" key="1">
    <source>
        <dbReference type="ARBA" id="ARBA00001928"/>
    </source>
</evidence>
<name>A0A8K0JIH8_9TREE</name>
<dbReference type="GO" id="GO:0004609">
    <property type="term" value="F:phosphatidylserine decarboxylase activity"/>
    <property type="evidence" value="ECO:0007669"/>
    <property type="project" value="UniProtKB-EC"/>
</dbReference>
<comment type="pathway">
    <text evidence="11">Phospholipid metabolism; phosphatidylethanolamine biosynthesis.</text>
</comment>
<evidence type="ECO:0000256" key="5">
    <source>
        <dbReference type="ARBA" id="ARBA00022793"/>
    </source>
</evidence>
<dbReference type="PANTHER" id="PTHR10067">
    <property type="entry name" value="PHOSPHATIDYLSERINE DECARBOXYLASE"/>
    <property type="match status" value="1"/>
</dbReference>
<comment type="pathway">
    <text evidence="2">Lipid metabolism.</text>
</comment>
<evidence type="ECO:0000256" key="4">
    <source>
        <dbReference type="ARBA" id="ARBA00022516"/>
    </source>
</evidence>
<dbReference type="Pfam" id="PF02666">
    <property type="entry name" value="PS_Dcarbxylase"/>
    <property type="match status" value="1"/>
</dbReference>
<evidence type="ECO:0000256" key="6">
    <source>
        <dbReference type="ARBA" id="ARBA00023098"/>
    </source>
</evidence>
<keyword evidence="6" id="KW-0443">Lipid metabolism</keyword>
<keyword evidence="8" id="KW-0456">Lyase</keyword>
<evidence type="ECO:0000313" key="13">
    <source>
        <dbReference type="EMBL" id="KAG7530606.1"/>
    </source>
</evidence>